<dbReference type="RefSeq" id="WP_011463747.1">
    <property type="nucleotide sequence ID" value="NC_007908.1"/>
</dbReference>
<sequence length="125" mass="13026">MTTTHNLSKISRHAISVATTLFVAALFLSVDMSQAASDDAAVAPSNAVSKAERAVSDSWITTKVKSEILANSVSKAFKVSVKTKRGVVSLKGKLPSQDAIDLVKSIAEKVKGVKSVDVSGLVIGN</sequence>
<accession>Q21YH4</accession>
<evidence type="ECO:0000259" key="2">
    <source>
        <dbReference type="PROSITE" id="PS50914"/>
    </source>
</evidence>
<dbReference type="KEGG" id="rfr:Rfer_1446"/>
<dbReference type="STRING" id="338969.Rfer_1446"/>
<dbReference type="EMBL" id="CP000267">
    <property type="protein sequence ID" value="ABD69179.1"/>
    <property type="molecule type" value="Genomic_DNA"/>
</dbReference>
<dbReference type="SMART" id="SM00749">
    <property type="entry name" value="BON"/>
    <property type="match status" value="1"/>
</dbReference>
<organism evidence="3 4">
    <name type="scientific">Albidiferax ferrireducens (strain ATCC BAA-621 / DSM 15236 / T118)</name>
    <name type="common">Rhodoferax ferrireducens</name>
    <dbReference type="NCBI Taxonomy" id="338969"/>
    <lineage>
        <taxon>Bacteria</taxon>
        <taxon>Pseudomonadati</taxon>
        <taxon>Pseudomonadota</taxon>
        <taxon>Betaproteobacteria</taxon>
        <taxon>Burkholderiales</taxon>
        <taxon>Comamonadaceae</taxon>
        <taxon>Rhodoferax</taxon>
    </lineage>
</organism>
<feature type="signal peptide" evidence="1">
    <location>
        <begin position="1"/>
        <end position="35"/>
    </location>
</feature>
<gene>
    <name evidence="3" type="ordered locus">Rfer_1446</name>
</gene>
<keyword evidence="4" id="KW-1185">Reference proteome</keyword>
<protein>
    <submittedName>
        <fullName evidence="3">Transport-associated</fullName>
    </submittedName>
</protein>
<dbReference type="Pfam" id="PF04972">
    <property type="entry name" value="BON"/>
    <property type="match status" value="1"/>
</dbReference>
<feature type="domain" description="BON" evidence="2">
    <location>
        <begin position="56"/>
        <end position="125"/>
    </location>
</feature>
<dbReference type="Gene3D" id="3.30.1340.30">
    <property type="match status" value="1"/>
</dbReference>
<evidence type="ECO:0000256" key="1">
    <source>
        <dbReference type="SAM" id="SignalP"/>
    </source>
</evidence>
<proteinExistence type="predicted"/>
<name>Q21YH4_ALBFT</name>
<dbReference type="eggNOG" id="COG2823">
    <property type="taxonomic scope" value="Bacteria"/>
</dbReference>
<dbReference type="AlphaFoldDB" id="Q21YH4"/>
<dbReference type="InterPro" id="IPR007055">
    <property type="entry name" value="BON_dom"/>
</dbReference>
<evidence type="ECO:0000313" key="4">
    <source>
        <dbReference type="Proteomes" id="UP000008332"/>
    </source>
</evidence>
<dbReference type="PANTHER" id="PTHR34606">
    <property type="entry name" value="BON DOMAIN-CONTAINING PROTEIN"/>
    <property type="match status" value="1"/>
</dbReference>
<feature type="chain" id="PRO_5004200989" evidence="1">
    <location>
        <begin position="36"/>
        <end position="125"/>
    </location>
</feature>
<dbReference type="Proteomes" id="UP000008332">
    <property type="component" value="Chromosome"/>
</dbReference>
<dbReference type="InterPro" id="IPR014004">
    <property type="entry name" value="Transpt-assoc_nodulatn_dom_bac"/>
</dbReference>
<dbReference type="InterPro" id="IPR051686">
    <property type="entry name" value="Lipoprotein_DolP"/>
</dbReference>
<dbReference type="PROSITE" id="PS50914">
    <property type="entry name" value="BON"/>
    <property type="match status" value="1"/>
</dbReference>
<keyword evidence="1" id="KW-0732">Signal</keyword>
<dbReference type="HOGENOM" id="CLU_098552_0_2_4"/>
<evidence type="ECO:0000313" key="3">
    <source>
        <dbReference type="EMBL" id="ABD69179.1"/>
    </source>
</evidence>
<reference evidence="4" key="1">
    <citation type="submission" date="2006-02" db="EMBL/GenBank/DDBJ databases">
        <title>Complete sequence of chromosome of Rhodoferax ferrireducens DSM 15236.</title>
        <authorList>
            <person name="Copeland A."/>
            <person name="Lucas S."/>
            <person name="Lapidus A."/>
            <person name="Barry K."/>
            <person name="Detter J.C."/>
            <person name="Glavina del Rio T."/>
            <person name="Hammon N."/>
            <person name="Israni S."/>
            <person name="Pitluck S."/>
            <person name="Brettin T."/>
            <person name="Bruce D."/>
            <person name="Han C."/>
            <person name="Tapia R."/>
            <person name="Gilna P."/>
            <person name="Kiss H."/>
            <person name="Schmutz J."/>
            <person name="Larimer F."/>
            <person name="Land M."/>
            <person name="Kyrpides N."/>
            <person name="Ivanova N."/>
            <person name="Richardson P."/>
        </authorList>
    </citation>
    <scope>NUCLEOTIDE SEQUENCE [LARGE SCALE GENOMIC DNA]</scope>
    <source>
        <strain evidence="4">ATCC BAA-621 / DSM 15236 / T118</strain>
    </source>
</reference>
<dbReference type="PANTHER" id="PTHR34606:SF15">
    <property type="entry name" value="BON DOMAIN-CONTAINING PROTEIN"/>
    <property type="match status" value="1"/>
</dbReference>
<dbReference type="OrthoDB" id="7360581at2"/>